<reference evidence="1 2" key="1">
    <citation type="submission" date="2019-02" db="EMBL/GenBank/DDBJ databases">
        <title>Deep-cultivation of Planctomycetes and their phenomic and genomic characterization uncovers novel biology.</title>
        <authorList>
            <person name="Wiegand S."/>
            <person name="Jogler M."/>
            <person name="Boedeker C."/>
            <person name="Pinto D."/>
            <person name="Vollmers J."/>
            <person name="Rivas-Marin E."/>
            <person name="Kohn T."/>
            <person name="Peeters S.H."/>
            <person name="Heuer A."/>
            <person name="Rast P."/>
            <person name="Oberbeckmann S."/>
            <person name="Bunk B."/>
            <person name="Jeske O."/>
            <person name="Meyerdierks A."/>
            <person name="Storesund J.E."/>
            <person name="Kallscheuer N."/>
            <person name="Luecker S."/>
            <person name="Lage O.M."/>
            <person name="Pohl T."/>
            <person name="Merkel B.J."/>
            <person name="Hornburger P."/>
            <person name="Mueller R.-W."/>
            <person name="Bruemmer F."/>
            <person name="Labrenz M."/>
            <person name="Spormann A.M."/>
            <person name="Op den Camp H."/>
            <person name="Overmann J."/>
            <person name="Amann R."/>
            <person name="Jetten M.S.M."/>
            <person name="Mascher T."/>
            <person name="Medema M.H."/>
            <person name="Devos D.P."/>
            <person name="Kaster A.-K."/>
            <person name="Ovreas L."/>
            <person name="Rohde M."/>
            <person name="Galperin M.Y."/>
            <person name="Jogler C."/>
        </authorList>
    </citation>
    <scope>NUCLEOTIDE SEQUENCE [LARGE SCALE GENOMIC DNA]</scope>
    <source>
        <strain evidence="1 2">HG66A1</strain>
    </source>
</reference>
<gene>
    <name evidence="1" type="ORF">HG66A1_19470</name>
</gene>
<evidence type="ECO:0000313" key="1">
    <source>
        <dbReference type="EMBL" id="QDT20162.1"/>
    </source>
</evidence>
<dbReference type="RefSeq" id="WP_145182608.1">
    <property type="nucleotide sequence ID" value="NZ_CP036266.1"/>
</dbReference>
<accession>A0A517PLC2</accession>
<name>A0A517PLC2_9PLAN</name>
<dbReference type="Proteomes" id="UP000320421">
    <property type="component" value="Chromosome"/>
</dbReference>
<proteinExistence type="predicted"/>
<keyword evidence="2" id="KW-1185">Reference proteome</keyword>
<protein>
    <submittedName>
        <fullName evidence="1">Uncharacterized protein</fullName>
    </submittedName>
</protein>
<dbReference type="AlphaFoldDB" id="A0A517PLC2"/>
<sequence>MADTRQVVKWSLEQTCPFRKGENWYLPQETSTQLFHLETLDRALREQRILDGICVTSWDLEFNRDGPGIKRQTPSGGFLVKDLAGDYGDLTKVQSTCEACVANASAGQGTKVAGCHGTFDVDPDSQELEALLRRIVQEHQIETSLKAAFQETDPLWYSFWIESPMKPHQMELLREILSTAASVDDSQVLQGHAHFLEALNRSLTSEIPLHVILMPRGHVDFGFYTVFPHCPRCRASTPVKRWQTAYPKDTYRCEVCGAEYIPNEHQSTTRMELDWNPINLKRHLGPEGYEDFLRRFQDQRG</sequence>
<dbReference type="OrthoDB" id="289791at2"/>
<evidence type="ECO:0000313" key="2">
    <source>
        <dbReference type="Proteomes" id="UP000320421"/>
    </source>
</evidence>
<dbReference type="EMBL" id="CP036266">
    <property type="protein sequence ID" value="QDT20162.1"/>
    <property type="molecule type" value="Genomic_DNA"/>
</dbReference>
<organism evidence="1 2">
    <name type="scientific">Gimesia chilikensis</name>
    <dbReference type="NCBI Taxonomy" id="2605989"/>
    <lineage>
        <taxon>Bacteria</taxon>
        <taxon>Pseudomonadati</taxon>
        <taxon>Planctomycetota</taxon>
        <taxon>Planctomycetia</taxon>
        <taxon>Planctomycetales</taxon>
        <taxon>Planctomycetaceae</taxon>
        <taxon>Gimesia</taxon>
    </lineage>
</organism>